<evidence type="ECO:0008006" key="3">
    <source>
        <dbReference type="Google" id="ProtNLM"/>
    </source>
</evidence>
<dbReference type="GeneID" id="87812381"/>
<organism evidence="1 2">
    <name type="scientific">Vanrija pseudolonga</name>
    <dbReference type="NCBI Taxonomy" id="143232"/>
    <lineage>
        <taxon>Eukaryota</taxon>
        <taxon>Fungi</taxon>
        <taxon>Dikarya</taxon>
        <taxon>Basidiomycota</taxon>
        <taxon>Agaricomycotina</taxon>
        <taxon>Tremellomycetes</taxon>
        <taxon>Trichosporonales</taxon>
        <taxon>Trichosporonaceae</taxon>
        <taxon>Vanrija</taxon>
    </lineage>
</organism>
<evidence type="ECO:0000313" key="2">
    <source>
        <dbReference type="Proteomes" id="UP000827549"/>
    </source>
</evidence>
<dbReference type="AlphaFoldDB" id="A0AAF1BRB8"/>
<protein>
    <recommendedName>
        <fullName evidence="3">Glutamate--cysteine ligase modifier subunit</fullName>
    </recommendedName>
</protein>
<gene>
    <name evidence="1" type="ORF">LOC62_07G009218</name>
</gene>
<dbReference type="GO" id="GO:0030234">
    <property type="term" value="F:enzyme regulator activity"/>
    <property type="evidence" value="ECO:0007669"/>
    <property type="project" value="TreeGrafter"/>
</dbReference>
<dbReference type="InterPro" id="IPR032963">
    <property type="entry name" value="Gclm"/>
</dbReference>
<reference evidence="1" key="1">
    <citation type="submission" date="2023-10" db="EMBL/GenBank/DDBJ databases">
        <authorList>
            <person name="Noh H."/>
        </authorList>
    </citation>
    <scope>NUCLEOTIDE SEQUENCE</scope>
    <source>
        <strain evidence="1">DUCC4014</strain>
    </source>
</reference>
<name>A0AAF1BRB8_9TREE</name>
<dbReference type="PANTHER" id="PTHR13295:SF4">
    <property type="entry name" value="GLUTAMATE--CYSTEINE LIGASE REGULATORY SUBUNIT"/>
    <property type="match status" value="1"/>
</dbReference>
<dbReference type="EMBL" id="CP086720">
    <property type="protein sequence ID" value="WOO85724.1"/>
    <property type="molecule type" value="Genomic_DNA"/>
</dbReference>
<evidence type="ECO:0000313" key="1">
    <source>
        <dbReference type="EMBL" id="WOO85724.1"/>
    </source>
</evidence>
<dbReference type="GO" id="GO:0017109">
    <property type="term" value="C:glutamate-cysteine ligase complex"/>
    <property type="evidence" value="ECO:0007669"/>
    <property type="project" value="TreeGrafter"/>
</dbReference>
<dbReference type="RefSeq" id="XP_062631750.1">
    <property type="nucleotide sequence ID" value="XM_062775767.1"/>
</dbReference>
<dbReference type="GO" id="GO:0035226">
    <property type="term" value="F:glutamate-cysteine ligase catalytic subunit binding"/>
    <property type="evidence" value="ECO:0007669"/>
    <property type="project" value="InterPro"/>
</dbReference>
<sequence>MLTGAVSSVLALRSLYSASSLSLPASPHGMVHLLLFSGVQAPLQVRYSRPAKPKYDLPPLVHRALHTALDSKPASASYDAGADLLIIPRPGTLHKHSWDACSLADYDVTVKIQIVNKGTAASYAAEVSKALQTLAEHKGLELLDTVLVGLPKDEPASTWVEFWKTITSGEIKDVKNWGTLNLLEPILAELVTIKAPVANELNTTDCYTLPQDYTAFASSHRIQLWASGGGAGPDPLPAADLHNLLHEFKSVLGGLVPAKSTPALSSIIPVAADGSSFCGQAKPDVAVDWVVTYTLLSRTRNIVKDKGYIVSAESA</sequence>
<dbReference type="Proteomes" id="UP000827549">
    <property type="component" value="Chromosome 7"/>
</dbReference>
<proteinExistence type="predicted"/>
<accession>A0AAF1BRB8</accession>
<dbReference type="PANTHER" id="PTHR13295">
    <property type="entry name" value="GLUTAMATE CYSTEINE LIGASE REGULATORY SUBUNIT"/>
    <property type="match status" value="1"/>
</dbReference>
<dbReference type="GO" id="GO:0006750">
    <property type="term" value="P:glutathione biosynthetic process"/>
    <property type="evidence" value="ECO:0007669"/>
    <property type="project" value="InterPro"/>
</dbReference>
<keyword evidence="2" id="KW-1185">Reference proteome</keyword>